<name>A0AA41WMM7_9GAMM</name>
<dbReference type="InterPro" id="IPR027417">
    <property type="entry name" value="P-loop_NTPase"/>
</dbReference>
<feature type="compositionally biased region" description="Polar residues" evidence="1">
    <location>
        <begin position="1"/>
        <end position="19"/>
    </location>
</feature>
<dbReference type="InterPro" id="IPR006073">
    <property type="entry name" value="GTP-bd"/>
</dbReference>
<dbReference type="Pfam" id="PF01926">
    <property type="entry name" value="MMR_HSR1"/>
    <property type="match status" value="1"/>
</dbReference>
<dbReference type="Proteomes" id="UP001165292">
    <property type="component" value="Unassembled WGS sequence"/>
</dbReference>
<comment type="caution">
    <text evidence="3">The sequence shown here is derived from an EMBL/GenBank/DDBJ whole genome shotgun (WGS) entry which is preliminary data.</text>
</comment>
<dbReference type="Gene3D" id="3.40.50.300">
    <property type="entry name" value="P-loop containing nucleotide triphosphate hydrolases"/>
    <property type="match status" value="1"/>
</dbReference>
<gene>
    <name evidence="3" type="ORF">NJF43_16055</name>
</gene>
<dbReference type="AlphaFoldDB" id="A0AA41WMM7"/>
<evidence type="ECO:0000256" key="1">
    <source>
        <dbReference type="SAM" id="MobiDB-lite"/>
    </source>
</evidence>
<accession>A0AA41WMM7</accession>
<feature type="domain" description="G" evidence="2">
    <location>
        <begin position="57"/>
        <end position="155"/>
    </location>
</feature>
<evidence type="ECO:0000259" key="2">
    <source>
        <dbReference type="Pfam" id="PF01926"/>
    </source>
</evidence>
<dbReference type="RefSeq" id="WP_253164176.1">
    <property type="nucleotide sequence ID" value="NZ_JAMYBS010000022.1"/>
</dbReference>
<dbReference type="EMBL" id="JAMYBS010000022">
    <property type="protein sequence ID" value="MCO7546273.1"/>
    <property type="molecule type" value="Genomic_DNA"/>
</dbReference>
<evidence type="ECO:0000313" key="3">
    <source>
        <dbReference type="EMBL" id="MCO7546273.1"/>
    </source>
</evidence>
<evidence type="ECO:0000313" key="4">
    <source>
        <dbReference type="Proteomes" id="UP001165292"/>
    </source>
</evidence>
<feature type="region of interest" description="Disordered" evidence="1">
    <location>
        <begin position="1"/>
        <end position="31"/>
    </location>
</feature>
<organism evidence="3 4">
    <name type="scientific">Stutzerimonas nitrititolerans</name>
    <dbReference type="NCBI Taxonomy" id="2482751"/>
    <lineage>
        <taxon>Bacteria</taxon>
        <taxon>Pseudomonadati</taxon>
        <taxon>Pseudomonadota</taxon>
        <taxon>Gammaproteobacteria</taxon>
        <taxon>Pseudomonadales</taxon>
        <taxon>Pseudomonadaceae</taxon>
        <taxon>Stutzerimonas</taxon>
    </lineage>
</organism>
<sequence length="346" mass="38508">MYSKSNPELRTQGGFSRLSQQHKPKGSNTLTNNVLESLSTEQLKLIKERIRSTKINVLLVGGTGVGKSSTINALFQNEGKDGDTAAVGDSTRPETMGITKYELNENLTIWDSPGLGDSPAKDTEHSRKIIEALHQKDAHGKPLIDLVFLILDASSRDFGSAYTLIADVITPNLHDDDLDRLLIGLNQADQAMKGHYWNKIENKPEEKLLERLDELALSVKDRIKESTGLDVEPIYYSAGCVIEGERLSEPYNLTKLLSFILDHLPKKKRAVIAEHINQDKANFRHNDDKDDYQQRVDTSILSSFLGWTKEVAADIGDKIKDILTDPDNIKMAATVAVGFIKSLLKK</sequence>
<proteinExistence type="predicted"/>
<dbReference type="GO" id="GO:0005525">
    <property type="term" value="F:GTP binding"/>
    <property type="evidence" value="ECO:0007669"/>
    <property type="project" value="InterPro"/>
</dbReference>
<dbReference type="SUPFAM" id="SSF52540">
    <property type="entry name" value="P-loop containing nucleoside triphosphate hydrolases"/>
    <property type="match status" value="1"/>
</dbReference>
<protein>
    <submittedName>
        <fullName evidence="3">50S ribosome-binding GTPase</fullName>
    </submittedName>
</protein>
<reference evidence="3" key="1">
    <citation type="submission" date="2022-06" db="EMBL/GenBank/DDBJ databases">
        <title>Detection of beta-lactamases in bacteria of animal origin.</title>
        <authorList>
            <person name="Mlynarcik P."/>
            <person name="Zdarska V."/>
            <person name="Chudobova H."/>
            <person name="Prochazkova P."/>
            <person name="Hricova K."/>
            <person name="Mezerova K."/>
            <person name="Bardon J."/>
            <person name="Dolejska M."/>
            <person name="Sukkar I."/>
            <person name="Kolar M."/>
        </authorList>
    </citation>
    <scope>NUCLEOTIDE SEQUENCE</scope>
    <source>
        <strain evidence="3">S 300-3</strain>
    </source>
</reference>